<reference evidence="8" key="1">
    <citation type="submission" date="2016-10" db="EMBL/GenBank/DDBJ databases">
        <authorList>
            <person name="Varghese N."/>
            <person name="Submissions S."/>
        </authorList>
    </citation>
    <scope>NUCLEOTIDE SEQUENCE [LARGE SCALE GENOMIC DNA]</scope>
    <source>
        <strain evidence="8">CGMCC 1.6854</strain>
    </source>
</reference>
<comment type="catalytic activity">
    <reaction evidence="6">
        <text>UTP + H2O = UMP + diphosphate + H(+)</text>
        <dbReference type="Rhea" id="RHEA:29395"/>
        <dbReference type="ChEBI" id="CHEBI:15377"/>
        <dbReference type="ChEBI" id="CHEBI:15378"/>
        <dbReference type="ChEBI" id="CHEBI:33019"/>
        <dbReference type="ChEBI" id="CHEBI:46398"/>
        <dbReference type="ChEBI" id="CHEBI:57865"/>
        <dbReference type="EC" id="3.6.1.9"/>
    </reaction>
</comment>
<dbReference type="EMBL" id="FNHW01000001">
    <property type="protein sequence ID" value="SDM87387.1"/>
    <property type="molecule type" value="Genomic_DNA"/>
</dbReference>
<comment type="function">
    <text evidence="6">Nucleoside triphosphate pyrophosphatase that hydrolyzes dTTP and UTP. May have a dual role in cell division arrest and in preventing the incorporation of modified nucleotides into cellular nucleic acids.</text>
</comment>
<name>A0A1G9WSG5_9BACL</name>
<evidence type="ECO:0000256" key="1">
    <source>
        <dbReference type="ARBA" id="ARBA00001968"/>
    </source>
</evidence>
<keyword evidence="8" id="KW-1185">Reference proteome</keyword>
<dbReference type="GO" id="GO:0036218">
    <property type="term" value="F:dTTP diphosphatase activity"/>
    <property type="evidence" value="ECO:0007669"/>
    <property type="project" value="RHEA"/>
</dbReference>
<dbReference type="GO" id="GO:0036221">
    <property type="term" value="F:UTP diphosphatase activity"/>
    <property type="evidence" value="ECO:0007669"/>
    <property type="project" value="RHEA"/>
</dbReference>
<dbReference type="GO" id="GO:0005737">
    <property type="term" value="C:cytoplasm"/>
    <property type="evidence" value="ECO:0007669"/>
    <property type="project" value="UniProtKB-SubCell"/>
</dbReference>
<dbReference type="CDD" id="cd00555">
    <property type="entry name" value="Maf"/>
    <property type="match status" value="1"/>
</dbReference>
<dbReference type="Proteomes" id="UP000199544">
    <property type="component" value="Unassembled WGS sequence"/>
</dbReference>
<feature type="site" description="Important for substrate specificity" evidence="6">
    <location>
        <position position="70"/>
    </location>
</feature>
<comment type="subcellular location">
    <subcellularLocation>
        <location evidence="2 6">Cytoplasm</location>
    </subcellularLocation>
</comment>
<evidence type="ECO:0000313" key="8">
    <source>
        <dbReference type="Proteomes" id="UP000199544"/>
    </source>
</evidence>
<keyword evidence="5 6" id="KW-0546">Nucleotide metabolism</keyword>
<keyword evidence="4 6" id="KW-0378">Hydrolase</keyword>
<dbReference type="NCBIfam" id="TIGR00172">
    <property type="entry name" value="maf"/>
    <property type="match status" value="1"/>
</dbReference>
<dbReference type="GO" id="GO:0009117">
    <property type="term" value="P:nucleotide metabolic process"/>
    <property type="evidence" value="ECO:0007669"/>
    <property type="project" value="UniProtKB-KW"/>
</dbReference>
<proteinExistence type="inferred from homology"/>
<organism evidence="7 8">
    <name type="scientific">Fictibacillus solisalsi</name>
    <dbReference type="NCBI Taxonomy" id="459525"/>
    <lineage>
        <taxon>Bacteria</taxon>
        <taxon>Bacillati</taxon>
        <taxon>Bacillota</taxon>
        <taxon>Bacilli</taxon>
        <taxon>Bacillales</taxon>
        <taxon>Fictibacillaceae</taxon>
        <taxon>Fictibacillus</taxon>
    </lineage>
</organism>
<feature type="active site" description="Proton acceptor" evidence="6">
    <location>
        <position position="69"/>
    </location>
</feature>
<dbReference type="AlphaFoldDB" id="A0A1G9WSG5"/>
<dbReference type="InterPro" id="IPR003697">
    <property type="entry name" value="Maf-like"/>
</dbReference>
<dbReference type="HAMAP" id="MF_00528">
    <property type="entry name" value="Maf"/>
    <property type="match status" value="1"/>
</dbReference>
<dbReference type="PIRSF" id="PIRSF006305">
    <property type="entry name" value="Maf"/>
    <property type="match status" value="1"/>
</dbReference>
<dbReference type="EC" id="3.6.1.9" evidence="6"/>
<evidence type="ECO:0000256" key="4">
    <source>
        <dbReference type="ARBA" id="ARBA00022801"/>
    </source>
</evidence>
<evidence type="ECO:0000313" key="7">
    <source>
        <dbReference type="EMBL" id="SDM87387.1"/>
    </source>
</evidence>
<dbReference type="RefSeq" id="WP_090234739.1">
    <property type="nucleotide sequence ID" value="NZ_FNHW01000001.1"/>
</dbReference>
<dbReference type="FunFam" id="3.90.950.10:FF:000005">
    <property type="entry name" value="7-methyl-GTP pyrophosphatase"/>
    <property type="match status" value="1"/>
</dbReference>
<gene>
    <name evidence="7" type="ORF">SAMN04488137_2355</name>
</gene>
<evidence type="ECO:0000256" key="5">
    <source>
        <dbReference type="ARBA" id="ARBA00023080"/>
    </source>
</evidence>
<dbReference type="SUPFAM" id="SSF52972">
    <property type="entry name" value="ITPase-like"/>
    <property type="match status" value="1"/>
</dbReference>
<accession>A0A1G9WSG5</accession>
<comment type="similarity">
    <text evidence="6">Belongs to the Maf family. YhdE subfamily.</text>
</comment>
<dbReference type="OrthoDB" id="9807767at2"/>
<feature type="site" description="Important for substrate specificity" evidence="6">
    <location>
        <position position="12"/>
    </location>
</feature>
<keyword evidence="3 6" id="KW-0963">Cytoplasm</keyword>
<comment type="catalytic activity">
    <reaction evidence="6">
        <text>dTTP + H2O = dTMP + diphosphate + H(+)</text>
        <dbReference type="Rhea" id="RHEA:28534"/>
        <dbReference type="ChEBI" id="CHEBI:15377"/>
        <dbReference type="ChEBI" id="CHEBI:15378"/>
        <dbReference type="ChEBI" id="CHEBI:33019"/>
        <dbReference type="ChEBI" id="CHEBI:37568"/>
        <dbReference type="ChEBI" id="CHEBI:63528"/>
        <dbReference type="EC" id="3.6.1.9"/>
    </reaction>
</comment>
<sequence>MKRLILASSSPRRKELLSMNLLSYEVIPSTIQEVMDPSLSPEELVCSLARQKAEDVFRLYPDHVVLGADTIVVNNGTVLGKPAGRKEAIDVLHSLSGRTHTVYTGVSILAKEREQLFFVSTDVTFWELSDAEIENYVNSGEPFDKAGSYGIQGLGARLVQSIAGDFYSVVGLPVSRVVKELESFGISAVSQEDEK</sequence>
<dbReference type="Pfam" id="PF02545">
    <property type="entry name" value="Maf"/>
    <property type="match status" value="1"/>
</dbReference>
<dbReference type="PANTHER" id="PTHR43213">
    <property type="entry name" value="BIFUNCTIONAL DTTP/UTP PYROPHOSPHATASE/METHYLTRANSFERASE PROTEIN-RELATED"/>
    <property type="match status" value="1"/>
</dbReference>
<dbReference type="InterPro" id="IPR029001">
    <property type="entry name" value="ITPase-like_fam"/>
</dbReference>
<comment type="cofactor">
    <cofactor evidence="1 6">
        <name>a divalent metal cation</name>
        <dbReference type="ChEBI" id="CHEBI:60240"/>
    </cofactor>
</comment>
<evidence type="ECO:0000256" key="6">
    <source>
        <dbReference type="HAMAP-Rule" id="MF_00528"/>
    </source>
</evidence>
<evidence type="ECO:0000256" key="3">
    <source>
        <dbReference type="ARBA" id="ARBA00022490"/>
    </source>
</evidence>
<protein>
    <recommendedName>
        <fullName evidence="6">dTTP/UTP pyrophosphatase</fullName>
        <shortName evidence="6">dTTPase/UTPase</shortName>
        <ecNumber evidence="6">3.6.1.9</ecNumber>
    </recommendedName>
    <alternativeName>
        <fullName evidence="6">Nucleoside triphosphate pyrophosphatase</fullName>
    </alternativeName>
    <alternativeName>
        <fullName evidence="6">Nucleotide pyrophosphatase</fullName>
        <shortName evidence="6">Nucleotide PPase</shortName>
    </alternativeName>
</protein>
<dbReference type="STRING" id="459525.SAMN04488137_2355"/>
<evidence type="ECO:0000256" key="2">
    <source>
        <dbReference type="ARBA" id="ARBA00004496"/>
    </source>
</evidence>
<feature type="site" description="Important for substrate specificity" evidence="6">
    <location>
        <position position="152"/>
    </location>
</feature>
<dbReference type="PANTHER" id="PTHR43213:SF5">
    <property type="entry name" value="BIFUNCTIONAL DTTP_UTP PYROPHOSPHATASE_METHYLTRANSFERASE PROTEIN-RELATED"/>
    <property type="match status" value="1"/>
</dbReference>
<dbReference type="Gene3D" id="3.90.950.10">
    <property type="match status" value="1"/>
</dbReference>
<comment type="caution">
    <text evidence="6">Lacks conserved residue(s) required for the propagation of feature annotation.</text>
</comment>